<dbReference type="EMBL" id="CP016778">
    <property type="protein sequence ID" value="ASY23089.1"/>
    <property type="molecule type" value="Genomic_DNA"/>
</dbReference>
<dbReference type="PANTHER" id="PTHR30023">
    <property type="entry name" value="D-ALANYL-D-ALANINE CARBOXYPEPTIDASE"/>
    <property type="match status" value="1"/>
</dbReference>
<keyword evidence="4" id="KW-0645">Protease</keyword>
<dbReference type="RefSeq" id="WP_095697236.1">
    <property type="nucleotide sequence ID" value="NZ_CP016778.1"/>
</dbReference>
<keyword evidence="3" id="KW-0732">Signal</keyword>
<dbReference type="Proteomes" id="UP000217194">
    <property type="component" value="Chromosome"/>
</dbReference>
<dbReference type="Pfam" id="PF02113">
    <property type="entry name" value="Peptidase_S13"/>
    <property type="match status" value="1"/>
</dbReference>
<dbReference type="Gene3D" id="3.40.710.10">
    <property type="entry name" value="DD-peptidase/beta-lactamase superfamily"/>
    <property type="match status" value="2"/>
</dbReference>
<name>A0AAC9YY34_9ACTN</name>
<evidence type="ECO:0000256" key="2">
    <source>
        <dbReference type="ARBA" id="ARBA00022801"/>
    </source>
</evidence>
<organism evidence="4 5">
    <name type="scientific">Candidatus Planktophila versatilis</name>
    <dbReference type="NCBI Taxonomy" id="1884905"/>
    <lineage>
        <taxon>Bacteria</taxon>
        <taxon>Bacillati</taxon>
        <taxon>Actinomycetota</taxon>
        <taxon>Actinomycetes</taxon>
        <taxon>Candidatus Nanopelagicales</taxon>
        <taxon>Candidatus Nanopelagicaceae</taxon>
        <taxon>Candidatus Planktophila</taxon>
    </lineage>
</organism>
<keyword evidence="4" id="KW-0121">Carboxypeptidase</keyword>
<dbReference type="AlphaFoldDB" id="A0AAC9YY34"/>
<dbReference type="InterPro" id="IPR012338">
    <property type="entry name" value="Beta-lactam/transpept-like"/>
</dbReference>
<evidence type="ECO:0000256" key="3">
    <source>
        <dbReference type="SAM" id="SignalP"/>
    </source>
</evidence>
<dbReference type="PANTHER" id="PTHR30023:SF0">
    <property type="entry name" value="PENICILLIN-SENSITIVE CARBOXYPEPTIDASE A"/>
    <property type="match status" value="1"/>
</dbReference>
<sequence length="405" mass="44375">MKRKVSLFCSALLLLTFLSPASATALEPNSVASVFSRYIENKYLANPSVVVIDQHDGSVVYQKGAYSLRKPASIQKIFMGVAAVMHLPMDQVFPTSLWVGTEPNSLVIQGSYDPWISTSAKLAEKMGRTSLPRIEFNSLKALKDLNPDLNSNFTLFYSSLFTPETEHIKKFFRTKGLNVKMKRVSNQTALDFSGTRILGSESPVLEEMLAYAIAWSDNTLSERIARLASVAAGNTFDQAGVADTFSNALAELGIESSKMIIKDASGLSKENRVTANLVGQLLVKIRTDERFVPLINGFPISGISGTLRNRFTETAPDAVGLVKAKTGTLSNTTNLAGYVESGDREYAFVIISDRHLKTYSVASRIRDLIDRILGKIAAPFFQSVQEEPEVALEPETEITSSEIPL</sequence>
<evidence type="ECO:0000313" key="5">
    <source>
        <dbReference type="Proteomes" id="UP000217194"/>
    </source>
</evidence>
<proteinExistence type="inferred from homology"/>
<evidence type="ECO:0000256" key="1">
    <source>
        <dbReference type="ARBA" id="ARBA00006096"/>
    </source>
</evidence>
<feature type="chain" id="PRO_5042141161" evidence="3">
    <location>
        <begin position="26"/>
        <end position="405"/>
    </location>
</feature>
<dbReference type="PRINTS" id="PR00922">
    <property type="entry name" value="DADACBPTASE3"/>
</dbReference>
<dbReference type="InterPro" id="IPR000667">
    <property type="entry name" value="Peptidase_S13"/>
</dbReference>
<dbReference type="GO" id="GO:0004185">
    <property type="term" value="F:serine-type carboxypeptidase activity"/>
    <property type="evidence" value="ECO:0007669"/>
    <property type="project" value="InterPro"/>
</dbReference>
<dbReference type="GO" id="GO:0006508">
    <property type="term" value="P:proteolysis"/>
    <property type="evidence" value="ECO:0007669"/>
    <property type="project" value="InterPro"/>
</dbReference>
<protein>
    <submittedName>
        <fullName evidence="4">D-alanyl-D-alanine carboxypeptidase / D-alanyl-D-alanine-endopeptidase (Penicillin-binding protein 4)</fullName>
    </submittedName>
</protein>
<dbReference type="SUPFAM" id="SSF56601">
    <property type="entry name" value="beta-lactamase/transpeptidase-like"/>
    <property type="match status" value="1"/>
</dbReference>
<keyword evidence="2" id="KW-0378">Hydrolase</keyword>
<reference evidence="4 5" key="1">
    <citation type="submission" date="2016-07" db="EMBL/GenBank/DDBJ databases">
        <title>High microdiversification within the ubiquitous acI lineage of Actinobacteria.</title>
        <authorList>
            <person name="Neuenschwander S.M."/>
            <person name="Salcher M."/>
            <person name="Ghai R."/>
            <person name="Pernthaler J."/>
        </authorList>
    </citation>
    <scope>NUCLEOTIDE SEQUENCE [LARGE SCALE GENOMIC DNA]</scope>
    <source>
        <strain evidence="4">MMS-IIB-76</strain>
    </source>
</reference>
<feature type="signal peptide" evidence="3">
    <location>
        <begin position="1"/>
        <end position="25"/>
    </location>
</feature>
<dbReference type="GO" id="GO:0000270">
    <property type="term" value="P:peptidoglycan metabolic process"/>
    <property type="evidence" value="ECO:0007669"/>
    <property type="project" value="TreeGrafter"/>
</dbReference>
<comment type="similarity">
    <text evidence="1">Belongs to the peptidase S13 family.</text>
</comment>
<evidence type="ECO:0000313" key="4">
    <source>
        <dbReference type="EMBL" id="ASY23089.1"/>
    </source>
</evidence>
<gene>
    <name evidence="4" type="ORF">A1sIIB76_06050</name>
</gene>
<accession>A0AAC9YY34</accession>